<evidence type="ECO:0000256" key="3">
    <source>
        <dbReference type="ARBA" id="ARBA00022475"/>
    </source>
</evidence>
<gene>
    <name evidence="8" type="ORF">SAMN05444128_3237</name>
</gene>
<evidence type="ECO:0000313" key="8">
    <source>
        <dbReference type="EMBL" id="SIT93825.1"/>
    </source>
</evidence>
<accession>A0A1R3XQF6</accession>
<sequence length="480" mass="54447">MSLKQKAVSGLFWTFSQQFGVQFVNFLVSIVLARLLLPADFGLIGMLSIFISVGYSLIDSGFTSSLIRTEKPNQQDYSTVFFTSLIGSVAIYLILFISAPYIAAFYNQPVLQNVVRVFTITFIIEAFAGVQRAKLTKEMNFKMQMTIQIPSIILSGILGVVLAYYGYGVWSLVYMNVFRSLLSAVQLWVRSGWQPSFSFNKERFRHHFSFGYKLTLSGLLDAAFSNAYNIIIGKFYSASQLGFYTRAQSLQHLPVNNLTLALNRVTYPMFSSIQNNDVKLKEVYRRVMQQVLFWLAPLMIFLAIVAVPLFRLLMGEKWLPAVPYFQILCAIGIMYPLHSYNLNILKVKGRSDLFLKLEVIKKIITVIGIACALPFGIYGLLYFQLIFSFAGFFINTWYSSSMINYTAIDQIKDVLPGILLAVIVGFVSWIIDSHFIMNTITYDIVRIAIVGGFYFALYLGISFLSSMPAILDFRQLVLKK</sequence>
<proteinExistence type="inferred from homology"/>
<evidence type="ECO:0000256" key="2">
    <source>
        <dbReference type="ARBA" id="ARBA00007430"/>
    </source>
</evidence>
<dbReference type="STRING" id="1317125.SAMN05444128_3237"/>
<comment type="similarity">
    <text evidence="2">Belongs to the polysaccharide synthase family.</text>
</comment>
<comment type="subcellular location">
    <subcellularLocation>
        <location evidence="1">Cell membrane</location>
        <topology evidence="1">Multi-pass membrane protein</topology>
    </subcellularLocation>
</comment>
<dbReference type="AlphaFoldDB" id="A0A1R3XQF6"/>
<dbReference type="GO" id="GO:0005886">
    <property type="term" value="C:plasma membrane"/>
    <property type="evidence" value="ECO:0007669"/>
    <property type="project" value="UniProtKB-SubCell"/>
</dbReference>
<feature type="transmembrane region" description="Helical" evidence="7">
    <location>
        <begin position="322"/>
        <end position="342"/>
    </location>
</feature>
<feature type="transmembrane region" description="Helical" evidence="7">
    <location>
        <begin position="110"/>
        <end position="128"/>
    </location>
</feature>
<dbReference type="InterPro" id="IPR050833">
    <property type="entry name" value="Poly_Biosynth_Transport"/>
</dbReference>
<dbReference type="PANTHER" id="PTHR30250">
    <property type="entry name" value="PST FAMILY PREDICTED COLANIC ACID TRANSPORTER"/>
    <property type="match status" value="1"/>
</dbReference>
<feature type="transmembrane region" description="Helical" evidence="7">
    <location>
        <begin position="363"/>
        <end position="394"/>
    </location>
</feature>
<evidence type="ECO:0000256" key="1">
    <source>
        <dbReference type="ARBA" id="ARBA00004651"/>
    </source>
</evidence>
<feature type="transmembrane region" description="Helical" evidence="7">
    <location>
        <begin position="291"/>
        <end position="310"/>
    </location>
</feature>
<reference evidence="9" key="1">
    <citation type="submission" date="2017-01" db="EMBL/GenBank/DDBJ databases">
        <authorList>
            <person name="Varghese N."/>
            <person name="Submissions S."/>
        </authorList>
    </citation>
    <scope>NUCLEOTIDE SEQUENCE [LARGE SCALE GENOMIC DNA]</scope>
    <source>
        <strain evidence="9">LP100</strain>
    </source>
</reference>
<dbReference type="CDD" id="cd13127">
    <property type="entry name" value="MATE_tuaB_like"/>
    <property type="match status" value="1"/>
</dbReference>
<organism evidence="8 9">
    <name type="scientific">Pontibacter indicus</name>
    <dbReference type="NCBI Taxonomy" id="1317125"/>
    <lineage>
        <taxon>Bacteria</taxon>
        <taxon>Pseudomonadati</taxon>
        <taxon>Bacteroidota</taxon>
        <taxon>Cytophagia</taxon>
        <taxon>Cytophagales</taxon>
        <taxon>Hymenobacteraceae</taxon>
        <taxon>Pontibacter</taxon>
    </lineage>
</organism>
<feature type="transmembrane region" description="Helical" evidence="7">
    <location>
        <begin position="12"/>
        <end position="35"/>
    </location>
</feature>
<dbReference type="Proteomes" id="UP000187181">
    <property type="component" value="Unassembled WGS sequence"/>
</dbReference>
<evidence type="ECO:0000256" key="6">
    <source>
        <dbReference type="ARBA" id="ARBA00023136"/>
    </source>
</evidence>
<keyword evidence="9" id="KW-1185">Reference proteome</keyword>
<protein>
    <submittedName>
        <fullName evidence="8">Membrane protein involved in the export of O-antigen and teichoic acid</fullName>
    </submittedName>
</protein>
<feature type="transmembrane region" description="Helical" evidence="7">
    <location>
        <begin position="41"/>
        <end position="58"/>
    </location>
</feature>
<dbReference type="RefSeq" id="WP_076670958.1">
    <property type="nucleotide sequence ID" value="NZ_FTPP01000003.1"/>
</dbReference>
<keyword evidence="5 7" id="KW-1133">Transmembrane helix</keyword>
<evidence type="ECO:0000256" key="5">
    <source>
        <dbReference type="ARBA" id="ARBA00022989"/>
    </source>
</evidence>
<evidence type="ECO:0000313" key="9">
    <source>
        <dbReference type="Proteomes" id="UP000187181"/>
    </source>
</evidence>
<feature type="transmembrane region" description="Helical" evidence="7">
    <location>
        <begin position="414"/>
        <end position="432"/>
    </location>
</feature>
<dbReference type="EMBL" id="FTPP01000003">
    <property type="protein sequence ID" value="SIT93825.1"/>
    <property type="molecule type" value="Genomic_DNA"/>
</dbReference>
<feature type="transmembrane region" description="Helical" evidence="7">
    <location>
        <begin position="79"/>
        <end position="104"/>
    </location>
</feature>
<keyword evidence="4 7" id="KW-0812">Transmembrane</keyword>
<dbReference type="Pfam" id="PF13440">
    <property type="entry name" value="Polysacc_synt_3"/>
    <property type="match status" value="1"/>
</dbReference>
<keyword evidence="3" id="KW-1003">Cell membrane</keyword>
<evidence type="ECO:0000256" key="4">
    <source>
        <dbReference type="ARBA" id="ARBA00022692"/>
    </source>
</evidence>
<dbReference type="PANTHER" id="PTHR30250:SF10">
    <property type="entry name" value="LIPOPOLYSACCHARIDE BIOSYNTHESIS PROTEIN WZXC"/>
    <property type="match status" value="1"/>
</dbReference>
<evidence type="ECO:0000256" key="7">
    <source>
        <dbReference type="SAM" id="Phobius"/>
    </source>
</evidence>
<keyword evidence="6 7" id="KW-0472">Membrane</keyword>
<dbReference type="OrthoDB" id="9770347at2"/>
<name>A0A1R3XQF6_9BACT</name>
<feature type="transmembrane region" description="Helical" evidence="7">
    <location>
        <begin position="149"/>
        <end position="167"/>
    </location>
</feature>
<feature type="transmembrane region" description="Helical" evidence="7">
    <location>
        <begin position="444"/>
        <end position="471"/>
    </location>
</feature>